<comment type="caution">
    <text evidence="2">The sequence shown here is derived from an EMBL/GenBank/DDBJ whole genome shotgun (WGS) entry which is preliminary data.</text>
</comment>
<evidence type="ECO:0000256" key="1">
    <source>
        <dbReference type="SAM" id="MobiDB-lite"/>
    </source>
</evidence>
<keyword evidence="3" id="KW-1185">Reference proteome</keyword>
<organism evidence="2 3">
    <name type="scientific">Portunus trituberculatus</name>
    <name type="common">Swimming crab</name>
    <name type="synonym">Neptunus trituberculatus</name>
    <dbReference type="NCBI Taxonomy" id="210409"/>
    <lineage>
        <taxon>Eukaryota</taxon>
        <taxon>Metazoa</taxon>
        <taxon>Ecdysozoa</taxon>
        <taxon>Arthropoda</taxon>
        <taxon>Crustacea</taxon>
        <taxon>Multicrustacea</taxon>
        <taxon>Malacostraca</taxon>
        <taxon>Eumalacostraca</taxon>
        <taxon>Eucarida</taxon>
        <taxon>Decapoda</taxon>
        <taxon>Pleocyemata</taxon>
        <taxon>Brachyura</taxon>
        <taxon>Eubrachyura</taxon>
        <taxon>Portunoidea</taxon>
        <taxon>Portunidae</taxon>
        <taxon>Portuninae</taxon>
        <taxon>Portunus</taxon>
    </lineage>
</organism>
<dbReference type="Proteomes" id="UP000324222">
    <property type="component" value="Unassembled WGS sequence"/>
</dbReference>
<dbReference type="EMBL" id="VSRR010131215">
    <property type="protein sequence ID" value="MPD02394.1"/>
    <property type="molecule type" value="Genomic_DNA"/>
</dbReference>
<evidence type="ECO:0000313" key="3">
    <source>
        <dbReference type="Proteomes" id="UP000324222"/>
    </source>
</evidence>
<dbReference type="AlphaFoldDB" id="A0A5B7K715"/>
<feature type="region of interest" description="Disordered" evidence="1">
    <location>
        <begin position="1"/>
        <end position="52"/>
    </location>
</feature>
<gene>
    <name evidence="2" type="ORF">E2C01_097972</name>
</gene>
<reference evidence="2 3" key="1">
    <citation type="submission" date="2019-05" db="EMBL/GenBank/DDBJ databases">
        <title>Another draft genome of Portunus trituberculatus and its Hox gene families provides insights of decapod evolution.</title>
        <authorList>
            <person name="Jeong J.-H."/>
            <person name="Song I."/>
            <person name="Kim S."/>
            <person name="Choi T."/>
            <person name="Kim D."/>
            <person name="Ryu S."/>
            <person name="Kim W."/>
        </authorList>
    </citation>
    <scope>NUCLEOTIDE SEQUENCE [LARGE SCALE GENOMIC DNA]</scope>
    <source>
        <tissue evidence="2">Muscle</tissue>
    </source>
</reference>
<name>A0A5B7K715_PORTR</name>
<proteinExistence type="predicted"/>
<protein>
    <submittedName>
        <fullName evidence="2">Uncharacterized protein</fullName>
    </submittedName>
</protein>
<accession>A0A5B7K715</accession>
<evidence type="ECO:0000313" key="2">
    <source>
        <dbReference type="EMBL" id="MPD02394.1"/>
    </source>
</evidence>
<sequence>MLHGWGKVPLSGARSPKPSSFPTGGMHTLPNRPPFTTLNARDAHSEGGCMSDTHIIIEI</sequence>